<sequence length="92" mass="9015">MSALVAGCASGGGPDVVHAKGLTAAVYEPDGSSFDILAEGVIVDLGSGCLGLDRTSDHQKLIVAFPVGTTLSGHGTISVEGGGTFAVGDTVR</sequence>
<proteinExistence type="predicted"/>
<name>A0A1G9GJG5_9MICO</name>
<accession>A0A1G9GJG5</accession>
<keyword evidence="2" id="KW-1185">Reference proteome</keyword>
<organism evidence="1 2">
    <name type="scientific">Cryobacterium psychrotolerans</name>
    <dbReference type="NCBI Taxonomy" id="386301"/>
    <lineage>
        <taxon>Bacteria</taxon>
        <taxon>Bacillati</taxon>
        <taxon>Actinomycetota</taxon>
        <taxon>Actinomycetes</taxon>
        <taxon>Micrococcales</taxon>
        <taxon>Microbacteriaceae</taxon>
        <taxon>Cryobacterium</taxon>
    </lineage>
</organism>
<dbReference type="AlphaFoldDB" id="A0A1G9GJG5"/>
<dbReference type="Proteomes" id="UP000198701">
    <property type="component" value="Unassembled WGS sequence"/>
</dbReference>
<reference evidence="1 2" key="1">
    <citation type="submission" date="2016-10" db="EMBL/GenBank/DDBJ databases">
        <authorList>
            <person name="de Groot N.N."/>
        </authorList>
    </citation>
    <scope>NUCLEOTIDE SEQUENCE [LARGE SCALE GENOMIC DNA]</scope>
    <source>
        <strain evidence="1 2">CGMCC 1.5382</strain>
    </source>
</reference>
<gene>
    <name evidence="1" type="ORF">SAMN05216282_12237</name>
</gene>
<protein>
    <submittedName>
        <fullName evidence="1">Uncharacterized protein</fullName>
    </submittedName>
</protein>
<evidence type="ECO:0000313" key="2">
    <source>
        <dbReference type="Proteomes" id="UP000198701"/>
    </source>
</evidence>
<dbReference type="EMBL" id="FNFU01000022">
    <property type="protein sequence ID" value="SDL00830.1"/>
    <property type="molecule type" value="Genomic_DNA"/>
</dbReference>
<evidence type="ECO:0000313" key="1">
    <source>
        <dbReference type="EMBL" id="SDL00830.1"/>
    </source>
</evidence>